<evidence type="ECO:0000313" key="1">
    <source>
        <dbReference type="EMBL" id="KAB3853232.1"/>
    </source>
</evidence>
<accession>A0A6I0HNY8</accession>
<reference evidence="1 2" key="1">
    <citation type="journal article" date="2019" name="Nat. Med.">
        <title>A library of human gut bacterial isolates paired with longitudinal multiomics data enables mechanistic microbiome research.</title>
        <authorList>
            <person name="Poyet M."/>
            <person name="Groussin M."/>
            <person name="Gibbons S.M."/>
            <person name="Avila-Pacheco J."/>
            <person name="Jiang X."/>
            <person name="Kearney S.M."/>
            <person name="Perrotta A.R."/>
            <person name="Berdy B."/>
            <person name="Zhao S."/>
            <person name="Lieberman T.D."/>
            <person name="Swanson P.K."/>
            <person name="Smith M."/>
            <person name="Roesemann S."/>
            <person name="Alexander J.E."/>
            <person name="Rich S.A."/>
            <person name="Livny J."/>
            <person name="Vlamakis H."/>
            <person name="Clish C."/>
            <person name="Bullock K."/>
            <person name="Deik A."/>
            <person name="Scott J."/>
            <person name="Pierce K.A."/>
            <person name="Xavier R.J."/>
            <person name="Alm E.J."/>
        </authorList>
    </citation>
    <scope>NUCLEOTIDE SEQUENCE [LARGE SCALE GENOMIC DNA]</scope>
    <source>
        <strain evidence="1 2">BIOML-A5</strain>
    </source>
</reference>
<dbReference type="Proteomes" id="UP000441522">
    <property type="component" value="Unassembled WGS sequence"/>
</dbReference>
<evidence type="ECO:0000313" key="2">
    <source>
        <dbReference type="Proteomes" id="UP000441522"/>
    </source>
</evidence>
<dbReference type="AlphaFoldDB" id="A0A6I0HNY8"/>
<gene>
    <name evidence="1" type="ORF">GAS29_17575</name>
</gene>
<proteinExistence type="predicted"/>
<dbReference type="EMBL" id="WCWW01000047">
    <property type="protein sequence ID" value="KAB3853232.1"/>
    <property type="molecule type" value="Genomic_DNA"/>
</dbReference>
<sequence length="159" mass="18017">MRINYQSDFKIIEKNLNGDVNTPFRFTYFNPFKGKFIASFDGHEYVGCSHMEDGNLLVAFDNPCFSPGMLKVKREYFISDSDFQDGICNLVSVEDTGIVLTTGKTDESTVEITSYPDYAAYNSIQAFPLSDNEYEDVLSDFVPPLPPEEEEETVTNLEI</sequence>
<comment type="caution">
    <text evidence="1">The sequence shown here is derived from an EMBL/GenBank/DDBJ whole genome shotgun (WGS) entry which is preliminary data.</text>
</comment>
<protein>
    <submittedName>
        <fullName evidence="1">Uncharacterized protein</fullName>
    </submittedName>
</protein>
<organism evidence="1 2">
    <name type="scientific">Phocaeicola vulgatus</name>
    <name type="common">Bacteroides vulgatus</name>
    <dbReference type="NCBI Taxonomy" id="821"/>
    <lineage>
        <taxon>Bacteria</taxon>
        <taxon>Pseudomonadati</taxon>
        <taxon>Bacteroidota</taxon>
        <taxon>Bacteroidia</taxon>
        <taxon>Bacteroidales</taxon>
        <taxon>Bacteroidaceae</taxon>
        <taxon>Phocaeicola</taxon>
    </lineage>
</organism>
<name>A0A6I0HNY8_PHOVU</name>